<dbReference type="PANTHER" id="PTHR43744:SF12">
    <property type="entry name" value="ABC TRANSPORTER PERMEASE PROTEIN MG189-RELATED"/>
    <property type="match status" value="1"/>
</dbReference>
<feature type="transmembrane region" description="Helical" evidence="7">
    <location>
        <begin position="47"/>
        <end position="70"/>
    </location>
</feature>
<evidence type="ECO:0000256" key="4">
    <source>
        <dbReference type="ARBA" id="ARBA00022692"/>
    </source>
</evidence>
<feature type="transmembrane region" description="Helical" evidence="7">
    <location>
        <begin position="227"/>
        <end position="252"/>
    </location>
</feature>
<feature type="domain" description="ABC transmembrane type-1" evidence="9">
    <location>
        <begin position="112"/>
        <end position="304"/>
    </location>
</feature>
<comment type="similarity">
    <text evidence="7">Belongs to the binding-protein-dependent transport system permease family.</text>
</comment>
<evidence type="ECO:0000256" key="3">
    <source>
        <dbReference type="ARBA" id="ARBA00022475"/>
    </source>
</evidence>
<keyword evidence="5 7" id="KW-1133">Transmembrane helix</keyword>
<dbReference type="GO" id="GO:0005886">
    <property type="term" value="C:plasma membrane"/>
    <property type="evidence" value="ECO:0007669"/>
    <property type="project" value="UniProtKB-SubCell"/>
</dbReference>
<evidence type="ECO:0000313" key="10">
    <source>
        <dbReference type="EMBL" id="GLY78072.1"/>
    </source>
</evidence>
<organism evidence="10 11">
    <name type="scientific">Actinoallomurus iriomotensis</name>
    <dbReference type="NCBI Taxonomy" id="478107"/>
    <lineage>
        <taxon>Bacteria</taxon>
        <taxon>Bacillati</taxon>
        <taxon>Actinomycetota</taxon>
        <taxon>Actinomycetes</taxon>
        <taxon>Streptosporangiales</taxon>
        <taxon>Thermomonosporaceae</taxon>
        <taxon>Actinoallomurus</taxon>
    </lineage>
</organism>
<reference evidence="10" key="1">
    <citation type="submission" date="2023-03" db="EMBL/GenBank/DDBJ databases">
        <title>Actinoallomurus iriomotensis NBRC 103681.</title>
        <authorList>
            <person name="Ichikawa N."/>
            <person name="Sato H."/>
            <person name="Tonouchi N."/>
        </authorList>
    </citation>
    <scope>NUCLEOTIDE SEQUENCE</scope>
    <source>
        <strain evidence="10">NBRC 103681</strain>
    </source>
</reference>
<comment type="subcellular location">
    <subcellularLocation>
        <location evidence="1 7">Cell membrane</location>
        <topology evidence="1 7">Multi-pass membrane protein</topology>
    </subcellularLocation>
</comment>
<evidence type="ECO:0000256" key="7">
    <source>
        <dbReference type="RuleBase" id="RU363032"/>
    </source>
</evidence>
<accession>A0A9W6RQ15</accession>
<dbReference type="Proteomes" id="UP001165135">
    <property type="component" value="Unassembled WGS sequence"/>
</dbReference>
<keyword evidence="4 7" id="KW-0812">Transmembrane</keyword>
<dbReference type="RefSeq" id="WP_285628504.1">
    <property type="nucleotide sequence ID" value="NZ_BSTJ01000008.1"/>
</dbReference>
<evidence type="ECO:0000259" key="9">
    <source>
        <dbReference type="PROSITE" id="PS50928"/>
    </source>
</evidence>
<keyword evidence="2 7" id="KW-0813">Transport</keyword>
<feature type="transmembrane region" description="Helical" evidence="7">
    <location>
        <begin position="116"/>
        <end position="137"/>
    </location>
</feature>
<dbReference type="SUPFAM" id="SSF161098">
    <property type="entry name" value="MetI-like"/>
    <property type="match status" value="1"/>
</dbReference>
<protein>
    <submittedName>
        <fullName evidence="10">Sugar ABC transporter permease</fullName>
    </submittedName>
</protein>
<feature type="transmembrane region" description="Helical" evidence="7">
    <location>
        <begin position="144"/>
        <end position="166"/>
    </location>
</feature>
<evidence type="ECO:0000256" key="1">
    <source>
        <dbReference type="ARBA" id="ARBA00004651"/>
    </source>
</evidence>
<dbReference type="InterPro" id="IPR000515">
    <property type="entry name" value="MetI-like"/>
</dbReference>
<evidence type="ECO:0000256" key="6">
    <source>
        <dbReference type="ARBA" id="ARBA00023136"/>
    </source>
</evidence>
<dbReference type="CDD" id="cd06261">
    <property type="entry name" value="TM_PBP2"/>
    <property type="match status" value="1"/>
</dbReference>
<feature type="transmembrane region" description="Helical" evidence="7">
    <location>
        <begin position="285"/>
        <end position="304"/>
    </location>
</feature>
<dbReference type="PANTHER" id="PTHR43744">
    <property type="entry name" value="ABC TRANSPORTER PERMEASE PROTEIN MG189-RELATED-RELATED"/>
    <property type="match status" value="1"/>
</dbReference>
<dbReference type="GO" id="GO:0055085">
    <property type="term" value="P:transmembrane transport"/>
    <property type="evidence" value="ECO:0007669"/>
    <property type="project" value="InterPro"/>
</dbReference>
<dbReference type="InterPro" id="IPR035906">
    <property type="entry name" value="MetI-like_sf"/>
</dbReference>
<feature type="compositionally biased region" description="Basic residues" evidence="8">
    <location>
        <begin position="10"/>
        <end position="24"/>
    </location>
</feature>
<feature type="region of interest" description="Disordered" evidence="8">
    <location>
        <begin position="1"/>
        <end position="36"/>
    </location>
</feature>
<dbReference type="Pfam" id="PF00528">
    <property type="entry name" value="BPD_transp_1"/>
    <property type="match status" value="1"/>
</dbReference>
<proteinExistence type="inferred from homology"/>
<name>A0A9W6RQ15_9ACTN</name>
<dbReference type="PROSITE" id="PS50928">
    <property type="entry name" value="ABC_TM1"/>
    <property type="match status" value="1"/>
</dbReference>
<sequence>MSNVLDRPVRTTHARPAVRRARSPRRADTGPRTLVSPHSLRTRRGRVIYWTVLTLTVVVFTLVFVFPLYWMVTGAMKSSGELVRMPPSVFPEHPHPGVYEKAWQQMDLGRYLLNTFIYALGAWLIQVAVDVCAAFALSKLRPIFGNVVLGGMLLTLMIPPTVLLLPAYLTVRDLPILHLNLLNTPWAIWLPAAANGFNIFLLKRFFDSIPSELLEAAAIDGASAPRMLWSIILPVSRPILGVVSIFAVVNVWKDFVWPLLVMPDTNRMPVSVAISQLSQEMPQNVLIAALVIASIPAVVVFFVFQRNIMAGLTAGGLKG</sequence>
<evidence type="ECO:0000313" key="11">
    <source>
        <dbReference type="Proteomes" id="UP001165135"/>
    </source>
</evidence>
<evidence type="ECO:0000256" key="8">
    <source>
        <dbReference type="SAM" id="MobiDB-lite"/>
    </source>
</evidence>
<keyword evidence="3" id="KW-1003">Cell membrane</keyword>
<dbReference type="Gene3D" id="1.10.3720.10">
    <property type="entry name" value="MetI-like"/>
    <property type="match status" value="1"/>
</dbReference>
<evidence type="ECO:0000256" key="2">
    <source>
        <dbReference type="ARBA" id="ARBA00022448"/>
    </source>
</evidence>
<evidence type="ECO:0000256" key="5">
    <source>
        <dbReference type="ARBA" id="ARBA00022989"/>
    </source>
</evidence>
<comment type="caution">
    <text evidence="10">The sequence shown here is derived from an EMBL/GenBank/DDBJ whole genome shotgun (WGS) entry which is preliminary data.</text>
</comment>
<gene>
    <name evidence="10" type="ORF">Airi01_063390</name>
</gene>
<dbReference type="AlphaFoldDB" id="A0A9W6RQ15"/>
<keyword evidence="6 7" id="KW-0472">Membrane</keyword>
<feature type="transmembrane region" description="Helical" evidence="7">
    <location>
        <begin position="186"/>
        <end position="206"/>
    </location>
</feature>
<dbReference type="EMBL" id="BSTJ01000008">
    <property type="protein sequence ID" value="GLY78072.1"/>
    <property type="molecule type" value="Genomic_DNA"/>
</dbReference>